<dbReference type="SUPFAM" id="SSF52768">
    <property type="entry name" value="Arginase/deacetylase"/>
    <property type="match status" value="1"/>
</dbReference>
<evidence type="ECO:0000313" key="8">
    <source>
        <dbReference type="EMBL" id="SHL64071.1"/>
    </source>
</evidence>
<evidence type="ECO:0000256" key="5">
    <source>
        <dbReference type="ARBA" id="ARBA00022833"/>
    </source>
</evidence>
<dbReference type="PRINTS" id="PR01270">
    <property type="entry name" value="HDASUPER"/>
</dbReference>
<evidence type="ECO:0000256" key="1">
    <source>
        <dbReference type="ARBA" id="ARBA00001947"/>
    </source>
</evidence>
<evidence type="ECO:0000256" key="4">
    <source>
        <dbReference type="ARBA" id="ARBA00022801"/>
    </source>
</evidence>
<dbReference type="EMBL" id="FRCA01000002">
    <property type="protein sequence ID" value="SHL64071.1"/>
    <property type="molecule type" value="Genomic_DNA"/>
</dbReference>
<evidence type="ECO:0000256" key="3">
    <source>
        <dbReference type="ARBA" id="ARBA00022723"/>
    </source>
</evidence>
<feature type="domain" description="Histone deacetylase" evidence="6">
    <location>
        <begin position="28"/>
        <end position="337"/>
    </location>
</feature>
<dbReference type="AlphaFoldDB" id="A0A1M7CA37"/>
<sequence>MLIIHSDRTRQRRTRTELSGGELVSPFECPERVDYIIQCARKAPLGEIREPSDYGLEPVLAIHDRDYIDFLSTAWQDWQADGHPGEAIPNIWPTRRMPGRHIPRNIEGRLGYYALAGETSLTADSFASALLSKDIALTALDHVLDSSTSAFALCRPPGHHAAVDQFGGYCFINNVAVAAQRARDKGRERVAILDVDFHHGNGTQDIFYRRNDVLTLSLHGNPMDEFPYYLGFAEETGEGPGEGFNINYPLPSGTDYAIWTEHLEQAKARIGEYQPELLIIALGVDTFENDPISSFKLKSEDYLDMGRRIAELGLPTLFVMEGGYAVEEIGINAVNVLKGFSHHR</sequence>
<keyword evidence="10" id="KW-1185">Reference proteome</keyword>
<comment type="similarity">
    <text evidence="2">Belongs to the histone deacetylase family.</text>
</comment>
<dbReference type="EMBL" id="BJXU01000127">
    <property type="protein sequence ID" value="GEN25140.1"/>
    <property type="molecule type" value="Genomic_DNA"/>
</dbReference>
<dbReference type="STRING" id="44933.SAMN05660971_01021"/>
<dbReference type="OrthoDB" id="9808367at2"/>
<reference evidence="8 9" key="1">
    <citation type="submission" date="2016-11" db="EMBL/GenBank/DDBJ databases">
        <authorList>
            <person name="Jaros S."/>
            <person name="Januszkiewicz K."/>
            <person name="Wedrychowicz H."/>
        </authorList>
    </citation>
    <scope>NUCLEOTIDE SEQUENCE [LARGE SCALE GENOMIC DNA]</scope>
    <source>
        <strain evidence="8 9">DSM 4740</strain>
    </source>
</reference>
<dbReference type="InterPro" id="IPR000286">
    <property type="entry name" value="HDACs"/>
</dbReference>
<dbReference type="GO" id="GO:0004407">
    <property type="term" value="F:histone deacetylase activity"/>
    <property type="evidence" value="ECO:0007669"/>
    <property type="project" value="TreeGrafter"/>
</dbReference>
<dbReference type="Pfam" id="PF00850">
    <property type="entry name" value="Hist_deacetyl"/>
    <property type="match status" value="1"/>
</dbReference>
<gene>
    <name evidence="7" type="ORF">HCU01_30890</name>
    <name evidence="8" type="ORF">SAMN05660971_01021</name>
</gene>
<reference evidence="7 10" key="2">
    <citation type="submission" date="2019-07" db="EMBL/GenBank/DDBJ databases">
        <title>Whole genome shotgun sequence of Halomonas cupida NBRC 102219.</title>
        <authorList>
            <person name="Hosoyama A."/>
            <person name="Uohara A."/>
            <person name="Ohji S."/>
            <person name="Ichikawa N."/>
        </authorList>
    </citation>
    <scope>NUCLEOTIDE SEQUENCE [LARGE SCALE GENOMIC DNA]</scope>
    <source>
        <strain evidence="7 10">NBRC 102219</strain>
    </source>
</reference>
<keyword evidence="4" id="KW-0378">Hydrolase</keyword>
<protein>
    <submittedName>
        <fullName evidence="8">Acetoin utilization deacetylase AcuC</fullName>
    </submittedName>
    <submittedName>
        <fullName evidence="7">Acetylpolyamine amidohydrolase</fullName>
    </submittedName>
</protein>
<dbReference type="InterPro" id="IPR037138">
    <property type="entry name" value="His_deacetylse_dom_sf"/>
</dbReference>
<dbReference type="InterPro" id="IPR023801">
    <property type="entry name" value="His_deacetylse_dom"/>
</dbReference>
<dbReference type="PANTHER" id="PTHR10625">
    <property type="entry name" value="HISTONE DEACETYLASE HDAC1-RELATED"/>
    <property type="match status" value="1"/>
</dbReference>
<evidence type="ECO:0000313" key="9">
    <source>
        <dbReference type="Proteomes" id="UP000184123"/>
    </source>
</evidence>
<accession>A0A1M7CA37</accession>
<organism evidence="8 9">
    <name type="scientific">Halomonas cupida</name>
    <dbReference type="NCBI Taxonomy" id="44933"/>
    <lineage>
        <taxon>Bacteria</taxon>
        <taxon>Pseudomonadati</taxon>
        <taxon>Pseudomonadota</taxon>
        <taxon>Gammaproteobacteria</taxon>
        <taxon>Oceanospirillales</taxon>
        <taxon>Halomonadaceae</taxon>
        <taxon>Halomonas</taxon>
    </lineage>
</organism>
<keyword evidence="5" id="KW-0862">Zinc</keyword>
<dbReference type="GO" id="GO:0016787">
    <property type="term" value="F:hydrolase activity"/>
    <property type="evidence" value="ECO:0007669"/>
    <property type="project" value="UniProtKB-KW"/>
</dbReference>
<dbReference type="RefSeq" id="WP_073433948.1">
    <property type="nucleotide sequence ID" value="NZ_BJXU01000127.1"/>
</dbReference>
<dbReference type="CDD" id="cd10001">
    <property type="entry name" value="HDAC_classII_APAH"/>
    <property type="match status" value="1"/>
</dbReference>
<comment type="cofactor">
    <cofactor evidence="1">
        <name>Zn(2+)</name>
        <dbReference type="ChEBI" id="CHEBI:29105"/>
    </cofactor>
</comment>
<dbReference type="GO" id="GO:0040029">
    <property type="term" value="P:epigenetic regulation of gene expression"/>
    <property type="evidence" value="ECO:0007669"/>
    <property type="project" value="TreeGrafter"/>
</dbReference>
<dbReference type="Proteomes" id="UP000184123">
    <property type="component" value="Unassembled WGS sequence"/>
</dbReference>
<evidence type="ECO:0000313" key="10">
    <source>
        <dbReference type="Proteomes" id="UP000321726"/>
    </source>
</evidence>
<dbReference type="GO" id="GO:0046872">
    <property type="term" value="F:metal ion binding"/>
    <property type="evidence" value="ECO:0007669"/>
    <property type="project" value="UniProtKB-KW"/>
</dbReference>
<proteinExistence type="inferred from homology"/>
<keyword evidence="3" id="KW-0479">Metal-binding</keyword>
<evidence type="ECO:0000256" key="2">
    <source>
        <dbReference type="ARBA" id="ARBA00005947"/>
    </source>
</evidence>
<dbReference type="PANTHER" id="PTHR10625:SF17">
    <property type="entry name" value="HISTONE DEACETYLASE 8"/>
    <property type="match status" value="1"/>
</dbReference>
<evidence type="ECO:0000259" key="6">
    <source>
        <dbReference type="Pfam" id="PF00850"/>
    </source>
</evidence>
<evidence type="ECO:0000313" key="7">
    <source>
        <dbReference type="EMBL" id="GEN25140.1"/>
    </source>
</evidence>
<name>A0A1M7CA37_9GAMM</name>
<dbReference type="Gene3D" id="3.40.800.20">
    <property type="entry name" value="Histone deacetylase domain"/>
    <property type="match status" value="1"/>
</dbReference>
<dbReference type="InterPro" id="IPR023696">
    <property type="entry name" value="Ureohydrolase_dom_sf"/>
</dbReference>
<dbReference type="Proteomes" id="UP000321726">
    <property type="component" value="Unassembled WGS sequence"/>
</dbReference>